<feature type="domain" description="FimV N-terminal" evidence="3">
    <location>
        <begin position="24"/>
        <end position="131"/>
    </location>
</feature>
<dbReference type="Gene3D" id="1.25.40.10">
    <property type="entry name" value="Tetratricopeptide repeat domain"/>
    <property type="match status" value="1"/>
</dbReference>
<evidence type="ECO:0000259" key="3">
    <source>
        <dbReference type="Pfam" id="PF25800"/>
    </source>
</evidence>
<feature type="compositionally biased region" description="Acidic residues" evidence="1">
    <location>
        <begin position="719"/>
        <end position="738"/>
    </location>
</feature>
<feature type="compositionally biased region" description="Acidic residues" evidence="1">
    <location>
        <begin position="871"/>
        <end position="895"/>
    </location>
</feature>
<accession>A0ABY1ZL11</accession>
<dbReference type="Gene3D" id="3.10.350.10">
    <property type="entry name" value="LysM domain"/>
    <property type="match status" value="1"/>
</dbReference>
<feature type="region of interest" description="Disordered" evidence="1">
    <location>
        <begin position="659"/>
        <end position="895"/>
    </location>
</feature>
<dbReference type="InterPro" id="IPR020012">
    <property type="entry name" value="LysM_FimV"/>
</dbReference>
<dbReference type="InterPro" id="IPR020011">
    <property type="entry name" value="FimV_C"/>
</dbReference>
<gene>
    <name evidence="4" type="ORF">EZI54_12815</name>
</gene>
<keyword evidence="5" id="KW-1185">Reference proteome</keyword>
<evidence type="ECO:0000256" key="1">
    <source>
        <dbReference type="SAM" id="MobiDB-lite"/>
    </source>
</evidence>
<feature type="region of interest" description="Disordered" evidence="1">
    <location>
        <begin position="271"/>
        <end position="324"/>
    </location>
</feature>
<feature type="compositionally biased region" description="Acidic residues" evidence="1">
    <location>
        <begin position="774"/>
        <end position="825"/>
    </location>
</feature>
<feature type="region of interest" description="Disordered" evidence="1">
    <location>
        <begin position="932"/>
        <end position="981"/>
    </location>
</feature>
<name>A0ABY1ZL11_9GAMM</name>
<dbReference type="SUPFAM" id="SSF48452">
    <property type="entry name" value="TPR-like"/>
    <property type="match status" value="1"/>
</dbReference>
<dbReference type="InterPro" id="IPR036779">
    <property type="entry name" value="LysM_dom_sf"/>
</dbReference>
<evidence type="ECO:0000313" key="4">
    <source>
        <dbReference type="EMBL" id="TBW54745.1"/>
    </source>
</evidence>
<feature type="compositionally biased region" description="Low complexity" evidence="1">
    <location>
        <begin position="275"/>
        <end position="291"/>
    </location>
</feature>
<feature type="region of interest" description="Disordered" evidence="1">
    <location>
        <begin position="144"/>
        <end position="196"/>
    </location>
</feature>
<dbReference type="Gene3D" id="1.20.58.2200">
    <property type="match status" value="1"/>
</dbReference>
<feature type="chain" id="PRO_5047389417" description="FimV N-terminal domain-containing protein" evidence="2">
    <location>
        <begin position="24"/>
        <end position="1037"/>
    </location>
</feature>
<feature type="compositionally biased region" description="Acidic residues" evidence="1">
    <location>
        <begin position="968"/>
        <end position="981"/>
    </location>
</feature>
<dbReference type="InterPro" id="IPR038440">
    <property type="entry name" value="FimV_C_sf"/>
</dbReference>
<evidence type="ECO:0000313" key="5">
    <source>
        <dbReference type="Proteomes" id="UP000313645"/>
    </source>
</evidence>
<feature type="compositionally biased region" description="Low complexity" evidence="1">
    <location>
        <begin position="393"/>
        <end position="432"/>
    </location>
</feature>
<feature type="signal peptide" evidence="2">
    <location>
        <begin position="1"/>
        <end position="23"/>
    </location>
</feature>
<feature type="compositionally biased region" description="Gly residues" evidence="1">
    <location>
        <begin position="310"/>
        <end position="322"/>
    </location>
</feature>
<sequence length="1037" mass="110450">MKVRKLAVALALVGGLGSGVANALGLGEVELQSYLNQPLDADIELRNTGGVSPNEVYVNLASQDVFDRVGIDREFFLTNLKFNVATAPNGQLMIHVSTKQAVREPYLNFLIEVTWPNGKLLREYSMLLDPPVYAEKVGDSVAQPVQAPSTDRQASTPSQASGTARQPSRNTAAPTSGQSGSYGRTFGPTGPSDTLWGIAQQVRPNASYTPQQVMLALQDLNPDAFMDGNINRLKRGQVLRIPTAEQIEARTRQQAYQEVVAQNQALKQAQQTVDATGQQPAQGAPAQTQGGDELRLSAGNDSTSPEKGASSGGAEGVAGGREGSTEVVMEQLDKAQRENEELNSRVEDLQSQLATMQRLVELKNSQLAELQAQAGKSGDAEAAGGGEGEPKDAAQAAATGEGAAAEAGSAAAPEGEQMTDATAASESSTAEDQMAASDDTASAEGMTAEAAGTGSETASSEQTPADQEKTAPEAQSDTTAAAPAEPGQQAPKPAKPAAAQPSEPEVEDKGFVGNIVEAFKNNRMYQIAGGGAAILALLLLGLLARRNANREKAFYEQLNEESAQDDGNIDLGVGASGEEGEEKDALAEADAYIAYGRHDQAVEVLESAISREPSRTDLRLKLLAVYAETEDRSAFEKQYGELEALDDESAMTEAQTLRNRLDEVESTPSIDDLESQLRSDVGSAPTGEVTEDSFAGLYSETSEAESEPQDEATAKAGDDLDFDSLELDEEPIAGEGEDEASRAGPESPVEYDISDLGFDEDEIESSDTSTEPEQGVEESATADDLDLDIDFEDESADNAEEPELTEEDFGSLELDDSLLEDEAEPESERATSDDELPPLEEEPELAADEQGNLDESFLDDLDAELEKVANETEDEPTESESADTLDELELDVSDEDLALMEEVAETPEDDQVEPLTDDEIPELDEELDLDDSLAGVDDDDNIPVAEEPAEPAADEEKSTDETRKDGDMMDFDETSLDDEDDFDFLAGTDEAATKLDLARAYIEMGDSDGARDILEEVAIEGSDDQKAEAQDLLKNLA</sequence>
<dbReference type="RefSeq" id="WP_131482283.1">
    <property type="nucleotide sequence ID" value="NZ_SJDL01000019.1"/>
</dbReference>
<dbReference type="EMBL" id="SJDL01000019">
    <property type="protein sequence ID" value="TBW54745.1"/>
    <property type="molecule type" value="Genomic_DNA"/>
</dbReference>
<feature type="compositionally biased region" description="Polar residues" evidence="1">
    <location>
        <begin position="146"/>
        <end position="182"/>
    </location>
</feature>
<evidence type="ECO:0000256" key="2">
    <source>
        <dbReference type="SAM" id="SignalP"/>
    </source>
</evidence>
<dbReference type="NCBIfam" id="TIGR03504">
    <property type="entry name" value="FimV_Cterm"/>
    <property type="match status" value="1"/>
</dbReference>
<feature type="compositionally biased region" description="Acidic residues" evidence="1">
    <location>
        <begin position="833"/>
        <end position="847"/>
    </location>
</feature>
<keyword evidence="2" id="KW-0732">Signal</keyword>
<protein>
    <recommendedName>
        <fullName evidence="3">FimV N-terminal domain-containing protein</fullName>
    </recommendedName>
</protein>
<reference evidence="4 5" key="1">
    <citation type="submission" date="2019-02" db="EMBL/GenBank/DDBJ databases">
        <title>Marinobacter halodurans sp. nov., a marine bacterium isolated from sea tidal flat.</title>
        <authorList>
            <person name="Yoo Y."/>
            <person name="Lee D.W."/>
            <person name="Kim B.S."/>
            <person name="Kim J.-J."/>
        </authorList>
    </citation>
    <scope>NUCLEOTIDE SEQUENCE [LARGE SCALE GENOMIC DNA]</scope>
    <source>
        <strain evidence="4 5">YJ-S3-2</strain>
    </source>
</reference>
<feature type="compositionally biased region" description="Acidic residues" evidence="1">
    <location>
        <begin position="932"/>
        <end position="953"/>
    </location>
</feature>
<feature type="region of interest" description="Disordered" evidence="1">
    <location>
        <begin position="371"/>
        <end position="508"/>
    </location>
</feature>
<dbReference type="Pfam" id="PF25800">
    <property type="entry name" value="FimV_N"/>
    <property type="match status" value="1"/>
</dbReference>
<dbReference type="Proteomes" id="UP000313645">
    <property type="component" value="Unassembled WGS sequence"/>
</dbReference>
<proteinExistence type="predicted"/>
<feature type="compositionally biased region" description="Low complexity" evidence="1">
    <location>
        <begin position="440"/>
        <end position="461"/>
    </location>
</feature>
<feature type="compositionally biased region" description="Basic and acidic residues" evidence="1">
    <location>
        <begin position="954"/>
        <end position="967"/>
    </location>
</feature>
<dbReference type="InterPro" id="IPR011990">
    <property type="entry name" value="TPR-like_helical_dom_sf"/>
</dbReference>
<comment type="caution">
    <text evidence="4">The sequence shown here is derived from an EMBL/GenBank/DDBJ whole genome shotgun (WGS) entry which is preliminary data.</text>
</comment>
<dbReference type="NCBIfam" id="TIGR03505">
    <property type="entry name" value="FimV_core"/>
    <property type="match status" value="1"/>
</dbReference>
<dbReference type="InterPro" id="IPR057840">
    <property type="entry name" value="FimV_N"/>
</dbReference>
<feature type="compositionally biased region" description="Low complexity" evidence="1">
    <location>
        <begin position="480"/>
        <end position="503"/>
    </location>
</feature>
<organism evidence="4 5">
    <name type="scientific">Marinobacter halodurans</name>
    <dbReference type="NCBI Taxonomy" id="2528979"/>
    <lineage>
        <taxon>Bacteria</taxon>
        <taxon>Pseudomonadati</taxon>
        <taxon>Pseudomonadota</taxon>
        <taxon>Gammaproteobacteria</taxon>
        <taxon>Pseudomonadales</taxon>
        <taxon>Marinobacteraceae</taxon>
        <taxon>Marinobacter</taxon>
    </lineage>
</organism>